<dbReference type="WBParaSite" id="ECPE_0001736001-mRNA-1">
    <property type="protein sequence ID" value="ECPE_0001736001-mRNA-1"/>
    <property type="gene ID" value="ECPE_0001736001"/>
</dbReference>
<dbReference type="AlphaFoldDB" id="A0A183BDN0"/>
<dbReference type="PANTHER" id="PTHR20913">
    <property type="entry name" value="TBC1 DOMAIN FAMILY MEMBER 20/GTPASE"/>
    <property type="match status" value="1"/>
</dbReference>
<dbReference type="PANTHER" id="PTHR20913:SF7">
    <property type="entry name" value="RE60063P"/>
    <property type="match status" value="1"/>
</dbReference>
<dbReference type="GO" id="GO:0005789">
    <property type="term" value="C:endoplasmic reticulum membrane"/>
    <property type="evidence" value="ECO:0007669"/>
    <property type="project" value="TreeGrafter"/>
</dbReference>
<dbReference type="GO" id="GO:0005096">
    <property type="term" value="F:GTPase activator activity"/>
    <property type="evidence" value="ECO:0007669"/>
    <property type="project" value="UniProtKB-KW"/>
</dbReference>
<accession>A0A183BDN0</accession>
<organism evidence="2">
    <name type="scientific">Echinostoma caproni</name>
    <dbReference type="NCBI Taxonomy" id="27848"/>
    <lineage>
        <taxon>Eukaryota</taxon>
        <taxon>Metazoa</taxon>
        <taxon>Spiralia</taxon>
        <taxon>Lophotrochozoa</taxon>
        <taxon>Platyhelminthes</taxon>
        <taxon>Trematoda</taxon>
        <taxon>Digenea</taxon>
        <taxon>Plagiorchiida</taxon>
        <taxon>Echinostomata</taxon>
        <taxon>Echinostomatoidea</taxon>
        <taxon>Echinostomatidae</taxon>
        <taxon>Echinostoma</taxon>
    </lineage>
</organism>
<dbReference type="InterPro" id="IPR045913">
    <property type="entry name" value="TBC20/Gyp8-like"/>
</dbReference>
<evidence type="ECO:0000313" key="2">
    <source>
        <dbReference type="WBParaSite" id="ECPE_0001736001-mRNA-1"/>
    </source>
</evidence>
<reference evidence="2" key="1">
    <citation type="submission" date="2016-06" db="UniProtKB">
        <authorList>
            <consortium name="WormBaseParasite"/>
        </authorList>
    </citation>
    <scope>IDENTIFICATION</scope>
</reference>
<dbReference type="SUPFAM" id="SSF47923">
    <property type="entry name" value="Ypt/Rab-GAP domain of gyp1p"/>
    <property type="match status" value="1"/>
</dbReference>
<proteinExistence type="predicted"/>
<name>A0A183BDN0_9TREM</name>
<evidence type="ECO:0000256" key="1">
    <source>
        <dbReference type="ARBA" id="ARBA00022468"/>
    </source>
</evidence>
<dbReference type="InterPro" id="IPR035969">
    <property type="entry name" value="Rab-GAP_TBC_sf"/>
</dbReference>
<protein>
    <submittedName>
        <fullName evidence="2">Not1 domain-containing protein</fullName>
    </submittedName>
</protein>
<keyword evidence="1" id="KW-0343">GTPase activation</keyword>
<dbReference type="Gene3D" id="1.10.8.1310">
    <property type="match status" value="1"/>
</dbReference>
<sequence>LRACPSYHQVSLDVNRLDSLMPPGIDDDEKDVIRQEMMQLVVSILLDNPSTHYYQGFHDICYIFLSVLGQSAARRALNKIIPLRLSTLPPPTSTSQPNFSTTNMGDKYAALAELDGMLKNANATTTSASSTVLSSNAVAPQSSLNSRGPMLWPETFTVPPNSFFNPPIPMAPISTQQLPPSAHNPFASPSMTSTGAPRHYSASNPFISNSPGSCVAGQMTPSFQPLVNPGVSLSQNSALFQTTQIGMSNPFRAPTTQLPGPGPIAWTSHLNSNPMGSTPVPPNVNYPMVSALDL</sequence>
<dbReference type="GO" id="GO:0006888">
    <property type="term" value="P:endoplasmic reticulum to Golgi vesicle-mediated transport"/>
    <property type="evidence" value="ECO:0007669"/>
    <property type="project" value="TreeGrafter"/>
</dbReference>